<dbReference type="SUPFAM" id="SSF51735">
    <property type="entry name" value="NAD(P)-binding Rossmann-fold domains"/>
    <property type="match status" value="1"/>
</dbReference>
<keyword evidence="7" id="KW-0436">Ligase</keyword>
<dbReference type="InterPro" id="IPR000873">
    <property type="entry name" value="AMP-dep_synth/lig_dom"/>
</dbReference>
<feature type="compositionally biased region" description="Low complexity" evidence="5">
    <location>
        <begin position="1182"/>
        <end position="1194"/>
    </location>
</feature>
<dbReference type="GO" id="GO:0016874">
    <property type="term" value="F:ligase activity"/>
    <property type="evidence" value="ECO:0007669"/>
    <property type="project" value="UniProtKB-KW"/>
</dbReference>
<dbReference type="Pfam" id="PF00501">
    <property type="entry name" value="AMP-binding"/>
    <property type="match status" value="1"/>
</dbReference>
<dbReference type="PANTHER" id="PTHR43272">
    <property type="entry name" value="LONG-CHAIN-FATTY-ACID--COA LIGASE"/>
    <property type="match status" value="1"/>
</dbReference>
<dbReference type="SUPFAM" id="SSF47336">
    <property type="entry name" value="ACP-like"/>
    <property type="match status" value="1"/>
</dbReference>
<dbReference type="RefSeq" id="WP_309795379.1">
    <property type="nucleotide sequence ID" value="NZ_BAAAHY010000006.1"/>
</dbReference>
<dbReference type="InterPro" id="IPR020845">
    <property type="entry name" value="AMP-binding_CS"/>
</dbReference>
<dbReference type="Gene3D" id="1.10.1200.10">
    <property type="entry name" value="ACP-like"/>
    <property type="match status" value="1"/>
</dbReference>
<evidence type="ECO:0000313" key="7">
    <source>
        <dbReference type="EMBL" id="MDR6268005.1"/>
    </source>
</evidence>
<keyword evidence="3" id="KW-0547">Nucleotide-binding</keyword>
<dbReference type="EMBL" id="JAVDQF010000001">
    <property type="protein sequence ID" value="MDR6268005.1"/>
    <property type="molecule type" value="Genomic_DNA"/>
</dbReference>
<evidence type="ECO:0000259" key="6">
    <source>
        <dbReference type="PROSITE" id="PS50075"/>
    </source>
</evidence>
<keyword evidence="4" id="KW-0067">ATP-binding</keyword>
<dbReference type="Proteomes" id="UP001185069">
    <property type="component" value="Unassembled WGS sequence"/>
</dbReference>
<sequence>MIDVRDRGELDERIEQLSAHDRQFATARPLPAVIESMSDPGLALAEIIDRCLAGYADRDALAARSRQLVQDPRTGKFSTGLLDSFQAISYRELRSRIDLLSRSLHAAGLRSGDFLAVFGFTSIDYTVVDLAAARMGAVTVALQTSSTAKQIAPILQEIAPRVLAVSIEDLETAAAVVPELGSLEQILVFDYSADFEQDRQRLDAAAKVLREAAPRVKVRTLDQELESGQDLPELPLFVPEAGQDPMSCLIYTSGSTGTPKGAIYTQSMVARLWRRGFFGTEERIPALHYQNMPMSHMMGRAWLVSTIASGGVAYFAAKSDMSTLFEDLFLVRPTSLCLVPRVCEVVFQRFHSELSRLAGSESDGSPVDSGQREADVMTELREQLFGGRVLSAVCGSAPLSPEIRSFIESCLRLHLRDGYGATETGGGVLADGKIIRPTVIDYKLVDVPELGYFSTDKPNPRGELYVKTETQIPGYYRRPELNSEVFDEQGFYKTGDVMALVGPDELVYVDRSKNVLKLSQGEFVAVANIEASLASSPLVKQIYVYGSSEQSFLLAVVVPNLEAIGAQDPRSAITASIQKIAAESGLHAYEIPRDFILERTPFSQENGLLSGLGKLLRPALKARYGEQLDAVYRDIEDKRLSQVDELRARRDALPLLETVRRAAQLTLGLDLTALTAESNFGDLGGDSLAAFSFASMLENIFQIDVPIQTTNSPTASLGSIADYIERERSAVSDRASFASVHGADSGVIRASDLSLAKFIDGRTLAQAAALPDANTEPKTVLLTGANGYLGRFVCLAWLERLAETGGTLVCIARGSDDQAARSRVAEAFEGPDAQLTARFQELAEKHLEVLAGDLGEPNFGLADATWLRLASTVDRIVHVAALVNHVLPYRQLFTANVVGTAEIIKLAITTTRKPVSYVSSVAVAVLPDGSLVDELVDIREINPVRPIDGSYANGYGNSKWAGEVLLREAHDLTGLPVAVFRSDMILAHSRYAGQLNLPDMFTRLLLSIAATGLAPRSFYRLDAQGRPQRAHYDGLPVDFTAEAITELGLRANSGYHTFNVLNGHDDGVSQDVFVDWIEAAGVPLARVADYREWLTRFEDAMKALPTEQRRQSVLPLLQAFAQPGSPSDGESSANRQFRAAVKAAGVGVEQDLPHLDEALIRKYLSDLRRFGLLAGDPDSMEPAESAGEFAAAQA</sequence>
<keyword evidence="2" id="KW-0597">Phosphoprotein</keyword>
<protein>
    <submittedName>
        <fullName evidence="7">Fatty acid CoA ligase FadD9</fullName>
    </submittedName>
</protein>
<dbReference type="InterPro" id="IPR036291">
    <property type="entry name" value="NAD(P)-bd_dom_sf"/>
</dbReference>
<proteinExistence type="predicted"/>
<evidence type="ECO:0000256" key="4">
    <source>
        <dbReference type="ARBA" id="ARBA00022840"/>
    </source>
</evidence>
<feature type="region of interest" description="Disordered" evidence="5">
    <location>
        <begin position="1175"/>
        <end position="1194"/>
    </location>
</feature>
<dbReference type="NCBIfam" id="TIGR01746">
    <property type="entry name" value="Thioester-redct"/>
    <property type="match status" value="1"/>
</dbReference>
<dbReference type="SUPFAM" id="SSF56801">
    <property type="entry name" value="Acetyl-CoA synthetase-like"/>
    <property type="match status" value="1"/>
</dbReference>
<evidence type="ECO:0000313" key="8">
    <source>
        <dbReference type="Proteomes" id="UP001185069"/>
    </source>
</evidence>
<dbReference type="Gene3D" id="3.40.50.720">
    <property type="entry name" value="NAD(P)-binding Rossmann-like Domain"/>
    <property type="match status" value="1"/>
</dbReference>
<dbReference type="InterPro" id="IPR036736">
    <property type="entry name" value="ACP-like_sf"/>
</dbReference>
<dbReference type="Pfam" id="PF07993">
    <property type="entry name" value="NAD_binding_4"/>
    <property type="match status" value="1"/>
</dbReference>
<dbReference type="InterPro" id="IPR042099">
    <property type="entry name" value="ANL_N_sf"/>
</dbReference>
<dbReference type="Gene3D" id="3.40.50.12780">
    <property type="entry name" value="N-terminal domain of ligase-like"/>
    <property type="match status" value="1"/>
</dbReference>
<accession>A0ABU1J6J1</accession>
<evidence type="ECO:0000256" key="2">
    <source>
        <dbReference type="ARBA" id="ARBA00022553"/>
    </source>
</evidence>
<dbReference type="InterPro" id="IPR009081">
    <property type="entry name" value="PP-bd_ACP"/>
</dbReference>
<reference evidence="7 8" key="1">
    <citation type="submission" date="2023-07" db="EMBL/GenBank/DDBJ databases">
        <title>Sequencing the genomes of 1000 actinobacteria strains.</title>
        <authorList>
            <person name="Klenk H.-P."/>
        </authorList>
    </citation>
    <scope>NUCLEOTIDE SEQUENCE [LARGE SCALE GENOMIC DNA]</scope>
    <source>
        <strain evidence="7 8">DSM 14555</strain>
    </source>
</reference>
<comment type="caution">
    <text evidence="7">The sequence shown here is derived from an EMBL/GenBank/DDBJ whole genome shotgun (WGS) entry which is preliminary data.</text>
</comment>
<dbReference type="PROSITE" id="PS00455">
    <property type="entry name" value="AMP_BINDING"/>
    <property type="match status" value="1"/>
</dbReference>
<dbReference type="InterPro" id="IPR013120">
    <property type="entry name" value="FAR_NAD-bd"/>
</dbReference>
<keyword evidence="1" id="KW-0596">Phosphopantetheine</keyword>
<gene>
    <name evidence="7" type="ORF">JOE69_000243</name>
</gene>
<evidence type="ECO:0000256" key="5">
    <source>
        <dbReference type="SAM" id="MobiDB-lite"/>
    </source>
</evidence>
<evidence type="ECO:0000256" key="1">
    <source>
        <dbReference type="ARBA" id="ARBA00022450"/>
    </source>
</evidence>
<dbReference type="CDD" id="cd05235">
    <property type="entry name" value="SDR_e1"/>
    <property type="match status" value="1"/>
</dbReference>
<dbReference type="InterPro" id="IPR010080">
    <property type="entry name" value="Thioester_reductase-like_dom"/>
</dbReference>
<dbReference type="PROSITE" id="PS50075">
    <property type="entry name" value="CARRIER"/>
    <property type="match status" value="1"/>
</dbReference>
<evidence type="ECO:0000256" key="3">
    <source>
        <dbReference type="ARBA" id="ARBA00022741"/>
    </source>
</evidence>
<dbReference type="InterPro" id="IPR046407">
    <property type="entry name" value="CAR"/>
</dbReference>
<dbReference type="Pfam" id="PF00550">
    <property type="entry name" value="PP-binding"/>
    <property type="match status" value="1"/>
</dbReference>
<dbReference type="Pfam" id="PF23562">
    <property type="entry name" value="AMP-binding_C_3"/>
    <property type="match status" value="1"/>
</dbReference>
<feature type="domain" description="Carrier" evidence="6">
    <location>
        <begin position="653"/>
        <end position="728"/>
    </location>
</feature>
<keyword evidence="8" id="KW-1185">Reference proteome</keyword>
<dbReference type="NCBIfam" id="NF041592">
    <property type="entry name" value="carboxyl_red"/>
    <property type="match status" value="1"/>
</dbReference>
<dbReference type="PANTHER" id="PTHR43272:SF33">
    <property type="entry name" value="AMP-BINDING DOMAIN-CONTAINING PROTEIN-RELATED"/>
    <property type="match status" value="1"/>
</dbReference>
<name>A0ABU1J6J1_9MICC</name>
<organism evidence="7 8">
    <name type="scientific">Arthrobacter russicus</name>
    <dbReference type="NCBI Taxonomy" id="172040"/>
    <lineage>
        <taxon>Bacteria</taxon>
        <taxon>Bacillati</taxon>
        <taxon>Actinomycetota</taxon>
        <taxon>Actinomycetes</taxon>
        <taxon>Micrococcales</taxon>
        <taxon>Micrococcaceae</taxon>
        <taxon>Arthrobacter</taxon>
    </lineage>
</organism>